<dbReference type="SUPFAM" id="SSF53335">
    <property type="entry name" value="S-adenosyl-L-methionine-dependent methyltransferases"/>
    <property type="match status" value="1"/>
</dbReference>
<dbReference type="PANTHER" id="PTHR12049:SF7">
    <property type="entry name" value="PROTEIN ARGININE METHYLTRANSFERASE NDUFAF7, MITOCHONDRIAL"/>
    <property type="match status" value="1"/>
</dbReference>
<keyword evidence="3 5" id="KW-0808">Transferase</keyword>
<dbReference type="GO" id="GO:0032259">
    <property type="term" value="P:methylation"/>
    <property type="evidence" value="ECO:0007669"/>
    <property type="project" value="UniProtKB-KW"/>
</dbReference>
<dbReference type="EMBL" id="UOFZ01000143">
    <property type="protein sequence ID" value="VAX13878.1"/>
    <property type="molecule type" value="Genomic_DNA"/>
</dbReference>
<protein>
    <submittedName>
        <fullName evidence="5">SAM-dependent methyltransferase, MidA</fullName>
    </submittedName>
</protein>
<evidence type="ECO:0000256" key="2">
    <source>
        <dbReference type="ARBA" id="ARBA00022603"/>
    </source>
</evidence>
<comment type="subcellular location">
    <subcellularLocation>
        <location evidence="1">Mitochondrion</location>
    </subcellularLocation>
</comment>
<dbReference type="InterPro" id="IPR029063">
    <property type="entry name" value="SAM-dependent_MTases_sf"/>
</dbReference>
<evidence type="ECO:0000256" key="3">
    <source>
        <dbReference type="ARBA" id="ARBA00022679"/>
    </source>
</evidence>
<accession>A0A3B1BQX9</accession>
<name>A0A3B1BQX9_9ZZZZ</name>
<evidence type="ECO:0000256" key="4">
    <source>
        <dbReference type="ARBA" id="ARBA00023128"/>
    </source>
</evidence>
<dbReference type="InterPro" id="IPR038375">
    <property type="entry name" value="NDUFAF7_sf"/>
</dbReference>
<dbReference type="AlphaFoldDB" id="A0A3B1BQX9"/>
<organism evidence="5">
    <name type="scientific">hydrothermal vent metagenome</name>
    <dbReference type="NCBI Taxonomy" id="652676"/>
    <lineage>
        <taxon>unclassified sequences</taxon>
        <taxon>metagenomes</taxon>
        <taxon>ecological metagenomes</taxon>
    </lineage>
</organism>
<dbReference type="Gene3D" id="3.40.50.12710">
    <property type="match status" value="1"/>
</dbReference>
<evidence type="ECO:0000313" key="5">
    <source>
        <dbReference type="EMBL" id="VAX13878.1"/>
    </source>
</evidence>
<keyword evidence="4" id="KW-0496">Mitochondrion</keyword>
<sequence>MIKQQNDFPTRLRTAQKSLSSLPQPSADAQTLSAELSAKITAAIAAAGGSLPFWKYMNMALYEPGLGYYSAGSHKLGAAGDFVTAAEISELFSRSLARVSQSVLNTVEKGEILEVGAGSGVMAATILAQLAADQTLPEHYHILELSADLRQRQQQTINKRVPELAARVHWCDQLPENFNGLILANELLDALPAHRFMIEAGEPRELSVRCHADDFIWQTQPGSERLISRVREIEKDNGNFVDGYISEILFAAEDWITAAAKSLTSGMILLLDYGQPRSVYYHAQRDRGTLSCHYRHRMHDDPFFYPGLQDITAHVEFTAIADAALAAGLGVTGYTTQAHFLLGSGITDWLAQETDRLRQLDYSNQIKKLTLPGEMGETFKVMGLTKNCSTSLPGFMLQDMRGRL</sequence>
<dbReference type="InterPro" id="IPR003788">
    <property type="entry name" value="NDUFAF7"/>
</dbReference>
<proteinExistence type="predicted"/>
<dbReference type="Pfam" id="PF02636">
    <property type="entry name" value="Methyltransf_28"/>
    <property type="match status" value="1"/>
</dbReference>
<dbReference type="GO" id="GO:0005739">
    <property type="term" value="C:mitochondrion"/>
    <property type="evidence" value="ECO:0007669"/>
    <property type="project" value="UniProtKB-SubCell"/>
</dbReference>
<reference evidence="5" key="1">
    <citation type="submission" date="2018-06" db="EMBL/GenBank/DDBJ databases">
        <authorList>
            <person name="Zhirakovskaya E."/>
        </authorList>
    </citation>
    <scope>NUCLEOTIDE SEQUENCE</scope>
</reference>
<evidence type="ECO:0000256" key="1">
    <source>
        <dbReference type="ARBA" id="ARBA00004173"/>
    </source>
</evidence>
<dbReference type="PANTHER" id="PTHR12049">
    <property type="entry name" value="PROTEIN ARGININE METHYLTRANSFERASE NDUFAF7, MITOCHONDRIAL"/>
    <property type="match status" value="1"/>
</dbReference>
<keyword evidence="2 5" id="KW-0489">Methyltransferase</keyword>
<dbReference type="GO" id="GO:0035243">
    <property type="term" value="F:protein-arginine omega-N symmetric methyltransferase activity"/>
    <property type="evidence" value="ECO:0007669"/>
    <property type="project" value="TreeGrafter"/>
</dbReference>
<gene>
    <name evidence="5" type="ORF">MNBD_GAMMA24-1719</name>
</gene>